<sequence>MARWVVLVDRSHRDHHDVDEVAHFEGTREEARARLYEIACTHRPGVGLRQKRRQVYRIGDGDAYYANIEGVMATFRVVYRLGELAWSTHPESWPWAWK</sequence>
<dbReference type="EMBL" id="LMWU01000019">
    <property type="protein sequence ID" value="KUN69267.1"/>
    <property type="molecule type" value="Genomic_DNA"/>
</dbReference>
<dbReference type="AlphaFoldDB" id="A0A101S844"/>
<reference evidence="1 2" key="1">
    <citation type="submission" date="2015-10" db="EMBL/GenBank/DDBJ databases">
        <title>Draft genome sequence of Streptomyces canus DSM 40017, type strain for the species Streptomyces canus.</title>
        <authorList>
            <person name="Ruckert C."/>
            <person name="Winkler A."/>
            <person name="Kalinowski J."/>
            <person name="Kampfer P."/>
            <person name="Glaeser S."/>
        </authorList>
    </citation>
    <scope>NUCLEOTIDE SEQUENCE [LARGE SCALE GENOMIC DNA]</scope>
    <source>
        <strain evidence="1 2">DSM 40017</strain>
    </source>
</reference>
<dbReference type="RefSeq" id="WP_057613286.1">
    <property type="nucleotide sequence ID" value="NZ_JBEXNU010000014.1"/>
</dbReference>
<dbReference type="Proteomes" id="UP000053669">
    <property type="component" value="Unassembled WGS sequence"/>
</dbReference>
<evidence type="ECO:0000313" key="2">
    <source>
        <dbReference type="Proteomes" id="UP000053669"/>
    </source>
</evidence>
<proteinExistence type="predicted"/>
<gene>
    <name evidence="1" type="ORF">AQJ46_22320</name>
</gene>
<organism evidence="1 2">
    <name type="scientific">Streptomyces canus</name>
    <dbReference type="NCBI Taxonomy" id="58343"/>
    <lineage>
        <taxon>Bacteria</taxon>
        <taxon>Bacillati</taxon>
        <taxon>Actinomycetota</taxon>
        <taxon>Actinomycetes</taxon>
        <taxon>Kitasatosporales</taxon>
        <taxon>Streptomycetaceae</taxon>
        <taxon>Streptomyces</taxon>
        <taxon>Streptomyces aurantiacus group</taxon>
    </lineage>
</organism>
<evidence type="ECO:0000313" key="1">
    <source>
        <dbReference type="EMBL" id="KUN69267.1"/>
    </source>
</evidence>
<comment type="caution">
    <text evidence="1">The sequence shown here is derived from an EMBL/GenBank/DDBJ whole genome shotgun (WGS) entry which is preliminary data.</text>
</comment>
<name>A0A101S844_9ACTN</name>
<protein>
    <submittedName>
        <fullName evidence="1">Uncharacterized protein</fullName>
    </submittedName>
</protein>
<dbReference type="STRING" id="58343.AQJ46_22320"/>
<accession>A0A101S844</accession>